<comment type="similarity">
    <text evidence="7">Belongs to the binding-protein-dependent transport system permease family.</text>
</comment>
<dbReference type="PANTHER" id="PTHR30151">
    <property type="entry name" value="ALKANE SULFONATE ABC TRANSPORTER-RELATED, MEMBRANE SUBUNIT"/>
    <property type="match status" value="1"/>
</dbReference>
<keyword evidence="9" id="KW-0614">Plasmid</keyword>
<keyword evidence="10" id="KW-1185">Reference proteome</keyword>
<feature type="transmembrane region" description="Helical" evidence="7">
    <location>
        <begin position="201"/>
        <end position="222"/>
    </location>
</feature>
<geneLocation type="plasmid" evidence="9 10">
    <name>pSchITTGS70d</name>
</geneLocation>
<feature type="transmembrane region" description="Helical" evidence="7">
    <location>
        <begin position="175"/>
        <end position="195"/>
    </location>
</feature>
<proteinExistence type="inferred from homology"/>
<sequence length="332" mass="35911">MSEVVQTDFGAVSAASGLRNSALWRDGLFAAATWGAAAAITCALPDVISWGATNLFAVVIGLGALLLLILSVTVPYLGRRVSTLVHYGPWLIAIGLWFAVWELVTAKLGWLPKPFFSPPQGLLHVYVTDWERLLLCIAYTARLWGLGFFSGVAIGFVAGVALGWSKRFAYWGMPILKLIGPVPASAWIPCTFFIFPSTFHASIFLVALASGIPVAILTAAGVGQVNRAYYDVARTLGADNRYLVFKVAIPASLPNVFVGLFMGLYYSFAVLVVAEMLGAKFGLGWYLQFNTAYSAYANVYAALVIIALICAGLVRLLFILRERLLGWQKGII</sequence>
<dbReference type="RefSeq" id="WP_331376068.1">
    <property type="nucleotide sequence ID" value="NZ_CP133152.1"/>
</dbReference>
<comment type="subcellular location">
    <subcellularLocation>
        <location evidence="1 7">Cell membrane</location>
        <topology evidence="1 7">Multi-pass membrane protein</topology>
    </subcellularLocation>
</comment>
<dbReference type="InterPro" id="IPR035906">
    <property type="entry name" value="MetI-like_sf"/>
</dbReference>
<dbReference type="InterPro" id="IPR000515">
    <property type="entry name" value="MetI-like"/>
</dbReference>
<protein>
    <submittedName>
        <fullName evidence="9">ABC transporter permease subunit</fullName>
    </submittedName>
</protein>
<organism evidence="9 10">
    <name type="scientific">Sinorhizobium chiapasense</name>
    <dbReference type="NCBI Taxonomy" id="501572"/>
    <lineage>
        <taxon>Bacteria</taxon>
        <taxon>Pseudomonadati</taxon>
        <taxon>Pseudomonadota</taxon>
        <taxon>Alphaproteobacteria</taxon>
        <taxon>Hyphomicrobiales</taxon>
        <taxon>Rhizobiaceae</taxon>
        <taxon>Sinorhizobium/Ensifer group</taxon>
        <taxon>Sinorhizobium</taxon>
    </lineage>
</organism>
<evidence type="ECO:0000256" key="1">
    <source>
        <dbReference type="ARBA" id="ARBA00004651"/>
    </source>
</evidence>
<keyword evidence="5 7" id="KW-1133">Transmembrane helix</keyword>
<evidence type="ECO:0000313" key="10">
    <source>
        <dbReference type="Proteomes" id="UP001432360"/>
    </source>
</evidence>
<feature type="domain" description="ABC transmembrane type-1" evidence="8">
    <location>
        <begin position="137"/>
        <end position="317"/>
    </location>
</feature>
<evidence type="ECO:0000256" key="7">
    <source>
        <dbReference type="RuleBase" id="RU363032"/>
    </source>
</evidence>
<feature type="transmembrane region" description="Helical" evidence="7">
    <location>
        <begin position="299"/>
        <end position="320"/>
    </location>
</feature>
<keyword evidence="6 7" id="KW-0472">Membrane</keyword>
<gene>
    <name evidence="9" type="ORF">RB548_30270</name>
</gene>
<dbReference type="PANTHER" id="PTHR30151:SF0">
    <property type="entry name" value="ABC TRANSPORTER PERMEASE PROTEIN MJ0413-RELATED"/>
    <property type="match status" value="1"/>
</dbReference>
<feature type="transmembrane region" description="Helical" evidence="7">
    <location>
        <begin position="54"/>
        <end position="78"/>
    </location>
</feature>
<dbReference type="Gene3D" id="1.10.3720.10">
    <property type="entry name" value="MetI-like"/>
    <property type="match status" value="1"/>
</dbReference>
<evidence type="ECO:0000313" key="9">
    <source>
        <dbReference type="EMBL" id="WVT07049.1"/>
    </source>
</evidence>
<evidence type="ECO:0000259" key="8">
    <source>
        <dbReference type="PROSITE" id="PS50928"/>
    </source>
</evidence>
<dbReference type="EMBL" id="CP133152">
    <property type="protein sequence ID" value="WVT07049.1"/>
    <property type="molecule type" value="Genomic_DNA"/>
</dbReference>
<dbReference type="CDD" id="cd06261">
    <property type="entry name" value="TM_PBP2"/>
    <property type="match status" value="1"/>
</dbReference>
<evidence type="ECO:0000256" key="3">
    <source>
        <dbReference type="ARBA" id="ARBA00022475"/>
    </source>
</evidence>
<keyword evidence="3" id="KW-1003">Cell membrane</keyword>
<evidence type="ECO:0000256" key="2">
    <source>
        <dbReference type="ARBA" id="ARBA00022448"/>
    </source>
</evidence>
<evidence type="ECO:0000256" key="6">
    <source>
        <dbReference type="ARBA" id="ARBA00023136"/>
    </source>
</evidence>
<evidence type="ECO:0000256" key="4">
    <source>
        <dbReference type="ARBA" id="ARBA00022692"/>
    </source>
</evidence>
<name>A0ABZ2BHU6_9HYPH</name>
<feature type="transmembrane region" description="Helical" evidence="7">
    <location>
        <begin position="90"/>
        <end position="110"/>
    </location>
</feature>
<dbReference type="Proteomes" id="UP001432360">
    <property type="component" value="Plasmid pSchITTGS70d"/>
</dbReference>
<feature type="transmembrane region" description="Helical" evidence="7">
    <location>
        <begin position="28"/>
        <end position="48"/>
    </location>
</feature>
<dbReference type="SUPFAM" id="SSF161098">
    <property type="entry name" value="MetI-like"/>
    <property type="match status" value="1"/>
</dbReference>
<dbReference type="Pfam" id="PF00528">
    <property type="entry name" value="BPD_transp_1"/>
    <property type="match status" value="1"/>
</dbReference>
<keyword evidence="2 7" id="KW-0813">Transport</keyword>
<dbReference type="PROSITE" id="PS50928">
    <property type="entry name" value="ABC_TM1"/>
    <property type="match status" value="1"/>
</dbReference>
<feature type="transmembrane region" description="Helical" evidence="7">
    <location>
        <begin position="143"/>
        <end position="163"/>
    </location>
</feature>
<reference evidence="9" key="1">
    <citation type="submission" date="2023-08" db="EMBL/GenBank/DDBJ databases">
        <title>Complete genome sequence of Sinorhizobium chiapanecum ITTG S70 isolated from Acaciella angustissima nodules in Chiapas-Mexico.</title>
        <authorList>
            <person name="Rincon-Rosales R."/>
            <person name="Rogel M.A."/>
            <person name="Rincon-Medina C.I."/>
            <person name="Guerrero G."/>
            <person name="Manzano-Gomez L.A."/>
            <person name="Lopez-Lopez A."/>
            <person name="Rincon Molina F.A."/>
            <person name="Martinez-Romero E."/>
        </authorList>
    </citation>
    <scope>NUCLEOTIDE SEQUENCE</scope>
    <source>
        <strain evidence="9">ITTG S70</strain>
        <plasmid evidence="9">pSchITTGS70d</plasmid>
    </source>
</reference>
<keyword evidence="4 7" id="KW-0812">Transmembrane</keyword>
<accession>A0ABZ2BHU6</accession>
<evidence type="ECO:0000256" key="5">
    <source>
        <dbReference type="ARBA" id="ARBA00022989"/>
    </source>
</evidence>